<dbReference type="PANTHER" id="PTHR43245">
    <property type="entry name" value="BIFUNCTIONAL POLYMYXIN RESISTANCE PROTEIN ARNA"/>
    <property type="match status" value="1"/>
</dbReference>
<dbReference type="EMBL" id="JAJNEC010000003">
    <property type="protein sequence ID" value="MCD2421633.1"/>
    <property type="molecule type" value="Genomic_DNA"/>
</dbReference>
<dbReference type="InterPro" id="IPR036291">
    <property type="entry name" value="NAD(P)-bd_dom_sf"/>
</dbReference>
<evidence type="ECO:0000259" key="1">
    <source>
        <dbReference type="Pfam" id="PF01370"/>
    </source>
</evidence>
<dbReference type="InterPro" id="IPR050177">
    <property type="entry name" value="Lipid_A_modif_metabolic_enz"/>
</dbReference>
<dbReference type="RefSeq" id="WP_231002538.1">
    <property type="nucleotide sequence ID" value="NZ_JAJNEC010000003.1"/>
</dbReference>
<dbReference type="PANTHER" id="PTHR43245:SF13">
    <property type="entry name" value="UDP-D-APIOSE_UDP-D-XYLOSE SYNTHASE 2"/>
    <property type="match status" value="1"/>
</dbReference>
<keyword evidence="3" id="KW-1185">Reference proteome</keyword>
<dbReference type="Proteomes" id="UP001199816">
    <property type="component" value="Unassembled WGS sequence"/>
</dbReference>
<name>A0ABS8PKK8_9BACT</name>
<dbReference type="SUPFAM" id="SSF51735">
    <property type="entry name" value="NAD(P)-binding Rossmann-fold domains"/>
    <property type="match status" value="1"/>
</dbReference>
<proteinExistence type="predicted"/>
<dbReference type="InterPro" id="IPR001509">
    <property type="entry name" value="Epimerase_deHydtase"/>
</dbReference>
<feature type="domain" description="NAD-dependent epimerase/dehydratase" evidence="1">
    <location>
        <begin position="4"/>
        <end position="208"/>
    </location>
</feature>
<dbReference type="Pfam" id="PF01370">
    <property type="entry name" value="Epimerase"/>
    <property type="match status" value="1"/>
</dbReference>
<evidence type="ECO:0000313" key="2">
    <source>
        <dbReference type="EMBL" id="MCD2421633.1"/>
    </source>
</evidence>
<organism evidence="2 3">
    <name type="scientific">Niabella pedocola</name>
    <dbReference type="NCBI Taxonomy" id="1752077"/>
    <lineage>
        <taxon>Bacteria</taxon>
        <taxon>Pseudomonadati</taxon>
        <taxon>Bacteroidota</taxon>
        <taxon>Chitinophagia</taxon>
        <taxon>Chitinophagales</taxon>
        <taxon>Chitinophagaceae</taxon>
        <taxon>Niabella</taxon>
    </lineage>
</organism>
<accession>A0ABS8PKK8</accession>
<protein>
    <submittedName>
        <fullName evidence="2">NAD-dependent epimerase/dehydratase family protein</fullName>
    </submittedName>
</protein>
<comment type="caution">
    <text evidence="2">The sequence shown here is derived from an EMBL/GenBank/DDBJ whole genome shotgun (WGS) entry which is preliminary data.</text>
</comment>
<evidence type="ECO:0000313" key="3">
    <source>
        <dbReference type="Proteomes" id="UP001199816"/>
    </source>
</evidence>
<gene>
    <name evidence="2" type="ORF">LQ567_02595</name>
</gene>
<reference evidence="2 3" key="1">
    <citation type="submission" date="2021-11" db="EMBL/GenBank/DDBJ databases">
        <title>Genomic of Niabella pedocola.</title>
        <authorList>
            <person name="Wu T."/>
        </authorList>
    </citation>
    <scope>NUCLEOTIDE SEQUENCE [LARGE SCALE GENOMIC DNA]</scope>
    <source>
        <strain evidence="2 3">JCM 31011</strain>
    </source>
</reference>
<sequence length="310" mass="34719">MQTILGAGGDIGKFLATALSAYTNRVRLVGRHPQKVNETDELMAGDLQDAALVQQAVAGSEVVYITAGLPYNASVWEQQWPVMMQNVIDACVRHRCKLVFFDNVYAYAKTAIPHMTEESRIDPPSRKGRVRAQLIRMLTAAAATRGLQYLIARSADFYGPEARNGILNQLVLNNVKKGSRANWQANVHKVHSFTYTPDAARATALLGNTEAAYGQVWHLPTSEERLTGKQFIELAAAQMQVQPRYFVLSPLLLALGGLFSRTIKELREMQYQNNQDYYFDSSKFTKTFGFKPTSYKEGIRQTMLGSNERD</sequence>
<dbReference type="Gene3D" id="3.40.50.720">
    <property type="entry name" value="NAD(P)-binding Rossmann-like Domain"/>
    <property type="match status" value="1"/>
</dbReference>